<sequence>MKYTAFYFKSSLVNKVIKNTTKLHITSYVTVVLA</sequence>
<reference evidence="1" key="1">
    <citation type="journal article" date="2021" name="Proc. Natl. Acad. Sci. U.S.A.">
        <title>A Catalog of Tens of Thousands of Viruses from Human Metagenomes Reveals Hidden Associations with Chronic Diseases.</title>
        <authorList>
            <person name="Tisza M.J."/>
            <person name="Buck C.B."/>
        </authorList>
    </citation>
    <scope>NUCLEOTIDE SEQUENCE</scope>
    <source>
        <strain evidence="1">Ctrgt10</strain>
    </source>
</reference>
<name>A0A8S5M7V1_9CAUD</name>
<proteinExistence type="predicted"/>
<dbReference type="EMBL" id="BK014839">
    <property type="protein sequence ID" value="DAD78175.1"/>
    <property type="molecule type" value="Genomic_DNA"/>
</dbReference>
<accession>A0A8S5M7V1</accession>
<organism evidence="1">
    <name type="scientific">Siphoviridae sp. ctrgt10</name>
    <dbReference type="NCBI Taxonomy" id="2826479"/>
    <lineage>
        <taxon>Viruses</taxon>
        <taxon>Duplodnaviria</taxon>
        <taxon>Heunggongvirae</taxon>
        <taxon>Uroviricota</taxon>
        <taxon>Caudoviricetes</taxon>
    </lineage>
</organism>
<protein>
    <submittedName>
        <fullName evidence="1">Uncharacterized protein</fullName>
    </submittedName>
</protein>
<evidence type="ECO:0000313" key="1">
    <source>
        <dbReference type="EMBL" id="DAD78175.1"/>
    </source>
</evidence>